<feature type="transmembrane region" description="Helical" evidence="2">
    <location>
        <begin position="42"/>
        <end position="63"/>
    </location>
</feature>
<dbReference type="RefSeq" id="WP_179771756.1">
    <property type="nucleotide sequence ID" value="NZ_JACCFK010000001.1"/>
</dbReference>
<keyword evidence="2" id="KW-1133">Transmembrane helix</keyword>
<dbReference type="InterPro" id="IPR025445">
    <property type="entry name" value="DUF4191"/>
</dbReference>
<gene>
    <name evidence="3" type="ORF">HNR02_000669</name>
</gene>
<reference evidence="3 4" key="1">
    <citation type="submission" date="2020-07" db="EMBL/GenBank/DDBJ databases">
        <title>Sequencing the genomes of 1000 actinobacteria strains.</title>
        <authorList>
            <person name="Klenk H.-P."/>
        </authorList>
    </citation>
    <scope>NUCLEOTIDE SEQUENCE [LARGE SCALE GENOMIC DNA]</scope>
    <source>
        <strain evidence="3 4">DSM 104006</strain>
    </source>
</reference>
<dbReference type="Proteomes" id="UP000549616">
    <property type="component" value="Unassembled WGS sequence"/>
</dbReference>
<dbReference type="AlphaFoldDB" id="A0A853AXP3"/>
<comment type="caution">
    <text evidence="3">The sequence shown here is derived from an EMBL/GenBank/DDBJ whole genome shotgun (WGS) entry which is preliminary data.</text>
</comment>
<organism evidence="3 4">
    <name type="scientific">Amycolatopsis endophytica</name>
    <dbReference type="NCBI Taxonomy" id="860233"/>
    <lineage>
        <taxon>Bacteria</taxon>
        <taxon>Bacillati</taxon>
        <taxon>Actinomycetota</taxon>
        <taxon>Actinomycetes</taxon>
        <taxon>Pseudonocardiales</taxon>
        <taxon>Pseudonocardiaceae</taxon>
        <taxon>Amycolatopsis</taxon>
    </lineage>
</organism>
<feature type="transmembrane region" description="Helical" evidence="2">
    <location>
        <begin position="69"/>
        <end position="87"/>
    </location>
</feature>
<keyword evidence="2" id="KW-0472">Membrane</keyword>
<evidence type="ECO:0008006" key="5">
    <source>
        <dbReference type="Google" id="ProtNLM"/>
    </source>
</evidence>
<name>A0A853AXP3_9PSEU</name>
<feature type="region of interest" description="Disordered" evidence="1">
    <location>
        <begin position="1"/>
        <end position="21"/>
    </location>
</feature>
<evidence type="ECO:0000256" key="1">
    <source>
        <dbReference type="SAM" id="MobiDB-lite"/>
    </source>
</evidence>
<dbReference type="EMBL" id="JACCFK010000001">
    <property type="protein sequence ID" value="NYI87346.1"/>
    <property type="molecule type" value="Genomic_DNA"/>
</dbReference>
<evidence type="ECO:0000256" key="2">
    <source>
        <dbReference type="SAM" id="Phobius"/>
    </source>
</evidence>
<evidence type="ECO:0000313" key="3">
    <source>
        <dbReference type="EMBL" id="NYI87346.1"/>
    </source>
</evidence>
<feature type="compositionally biased region" description="Basic and acidic residues" evidence="1">
    <location>
        <begin position="1"/>
        <end position="19"/>
    </location>
</feature>
<proteinExistence type="predicted"/>
<keyword evidence="2" id="KW-0812">Transmembrane</keyword>
<feature type="region of interest" description="Disordered" evidence="1">
    <location>
        <begin position="219"/>
        <end position="243"/>
    </location>
</feature>
<accession>A0A853AXP3</accession>
<dbReference type="Pfam" id="PF13829">
    <property type="entry name" value="DUF4191"/>
    <property type="match status" value="1"/>
</dbReference>
<evidence type="ECO:0000313" key="4">
    <source>
        <dbReference type="Proteomes" id="UP000549616"/>
    </source>
</evidence>
<protein>
    <recommendedName>
        <fullName evidence="5">DUF4191 domain-containing protein</fullName>
    </recommendedName>
</protein>
<sequence length="243" mass="26410">MAGKQDKEAAKQAKAERRAAGKARRGQIWEAFKMQRRDDKALLPWMIGAFLVVAGVFVVIGLLLGMLWVLLPLGIVLGALAAVIIFGRRVQRNVFAKADGQPGAAGWALDNLRGRWKVTQTVAATTQLDAVHRVLGGPGVVLVGEGAPHRVKNLITQEKKRVARLVGDTPIYEVVVGNEEGQVPLRRLSNHMMKLPRNLRPPQVDALEAKLAALGNRGGAALPKGPMPQGAKMRSVQRVMKRR</sequence>
<keyword evidence="4" id="KW-1185">Reference proteome</keyword>